<dbReference type="EMBL" id="MN740240">
    <property type="protein sequence ID" value="QHT95349.1"/>
    <property type="molecule type" value="Genomic_DNA"/>
</dbReference>
<sequence>MFSDIVVGYNKNDFFYITAEENGYMPSDEKCKTILEDTEFDHQSICKTDNEEQRDVFNSDQNSSKCIERELCINKQNVTRIDNVQNNHSGSEEKHQDYVKQFKSTQLDTLNLGIGITALIFFIYRARNINI</sequence>
<name>A0A6C0IRD8_9ZZZZ</name>
<protein>
    <submittedName>
        <fullName evidence="1">Uncharacterized protein</fullName>
    </submittedName>
</protein>
<reference evidence="1" key="1">
    <citation type="journal article" date="2020" name="Nature">
        <title>Giant virus diversity and host interactions through global metagenomics.</title>
        <authorList>
            <person name="Schulz F."/>
            <person name="Roux S."/>
            <person name="Paez-Espino D."/>
            <person name="Jungbluth S."/>
            <person name="Walsh D.A."/>
            <person name="Denef V.J."/>
            <person name="McMahon K.D."/>
            <person name="Konstantinidis K.T."/>
            <person name="Eloe-Fadrosh E.A."/>
            <person name="Kyrpides N.C."/>
            <person name="Woyke T."/>
        </authorList>
    </citation>
    <scope>NUCLEOTIDE SEQUENCE</scope>
    <source>
        <strain evidence="1">GVMAG-M-3300024261-8</strain>
    </source>
</reference>
<organism evidence="1">
    <name type="scientific">viral metagenome</name>
    <dbReference type="NCBI Taxonomy" id="1070528"/>
    <lineage>
        <taxon>unclassified sequences</taxon>
        <taxon>metagenomes</taxon>
        <taxon>organismal metagenomes</taxon>
    </lineage>
</organism>
<proteinExistence type="predicted"/>
<accession>A0A6C0IRD8</accession>
<evidence type="ECO:0000313" key="1">
    <source>
        <dbReference type="EMBL" id="QHT95349.1"/>
    </source>
</evidence>
<dbReference type="AlphaFoldDB" id="A0A6C0IRD8"/>